<comment type="similarity">
    <text evidence="1">Belongs to the universal ribosomal protein uL18 family.</text>
</comment>
<sequence length="107" mass="11814">MRSSLMRAAKPFVLKLFLSNKYTYAQVIRRADGNVLAAASTIEKDLRKDLPSTSDKPASALVGKLLAERAQQAGISAVHWERKYGQKYHGKVKELLASMQEAGLPLN</sequence>
<dbReference type="RefSeq" id="XP_005649799.1">
    <property type="nucleotide sequence ID" value="XM_005649742.1"/>
</dbReference>
<reference evidence="4 5" key="1">
    <citation type="journal article" date="2012" name="Genome Biol.">
        <title>The genome of the polar eukaryotic microalga coccomyxa subellipsoidea reveals traits of cold adaptation.</title>
        <authorList>
            <person name="Blanc G."/>
            <person name="Agarkova I."/>
            <person name="Grimwood J."/>
            <person name="Kuo A."/>
            <person name="Brueggeman A."/>
            <person name="Dunigan D."/>
            <person name="Gurnon J."/>
            <person name="Ladunga I."/>
            <person name="Lindquist E."/>
            <person name="Lucas S."/>
            <person name="Pangilinan J."/>
            <person name="Proschold T."/>
            <person name="Salamov A."/>
            <person name="Schmutz J."/>
            <person name="Weeks D."/>
            <person name="Yamada T."/>
            <person name="Claverie J.M."/>
            <person name="Grigoriev I."/>
            <person name="Van Etten J."/>
            <person name="Lomsadze A."/>
            <person name="Borodovsky M."/>
        </authorList>
    </citation>
    <scope>NUCLEOTIDE SEQUENCE [LARGE SCALE GENOMIC DNA]</scope>
    <source>
        <strain evidence="4 5">C-169</strain>
    </source>
</reference>
<dbReference type="GO" id="GO:0003735">
    <property type="term" value="F:structural constituent of ribosome"/>
    <property type="evidence" value="ECO:0007669"/>
    <property type="project" value="InterPro"/>
</dbReference>
<dbReference type="KEGG" id="csl:COCSUDRAFT_22549"/>
<evidence type="ECO:0000256" key="1">
    <source>
        <dbReference type="ARBA" id="ARBA00007116"/>
    </source>
</evidence>
<dbReference type="PANTHER" id="PTHR12899:SF16">
    <property type="entry name" value="OS02G0689700 PROTEIN"/>
    <property type="match status" value="1"/>
</dbReference>
<dbReference type="GO" id="GO:1990904">
    <property type="term" value="C:ribonucleoprotein complex"/>
    <property type="evidence" value="ECO:0007669"/>
    <property type="project" value="UniProtKB-KW"/>
</dbReference>
<dbReference type="STRING" id="574566.I0Z3N6"/>
<evidence type="ECO:0000256" key="2">
    <source>
        <dbReference type="ARBA" id="ARBA00022980"/>
    </source>
</evidence>
<dbReference type="AlphaFoldDB" id="I0Z3N6"/>
<dbReference type="InterPro" id="IPR057268">
    <property type="entry name" value="Ribosomal_L18"/>
</dbReference>
<proteinExistence type="inferred from homology"/>
<dbReference type="CDD" id="cd00432">
    <property type="entry name" value="Ribosomal_L18_L5e"/>
    <property type="match status" value="1"/>
</dbReference>
<dbReference type="PANTHER" id="PTHR12899">
    <property type="entry name" value="39S RIBOSOMAL PROTEIN L18, MITOCHONDRIAL"/>
    <property type="match status" value="1"/>
</dbReference>
<dbReference type="GO" id="GO:0006412">
    <property type="term" value="P:translation"/>
    <property type="evidence" value="ECO:0007669"/>
    <property type="project" value="InterPro"/>
</dbReference>
<dbReference type="Gene3D" id="3.30.420.100">
    <property type="match status" value="1"/>
</dbReference>
<dbReference type="EMBL" id="AGSI01000004">
    <property type="protein sequence ID" value="EIE25255.1"/>
    <property type="molecule type" value="Genomic_DNA"/>
</dbReference>
<dbReference type="GeneID" id="17043257"/>
<dbReference type="Proteomes" id="UP000007264">
    <property type="component" value="Unassembled WGS sequence"/>
</dbReference>
<dbReference type="GO" id="GO:0005840">
    <property type="term" value="C:ribosome"/>
    <property type="evidence" value="ECO:0007669"/>
    <property type="project" value="UniProtKB-KW"/>
</dbReference>
<dbReference type="eggNOG" id="KOG1870">
    <property type="taxonomic scope" value="Eukaryota"/>
</dbReference>
<organism evidence="4 5">
    <name type="scientific">Coccomyxa subellipsoidea (strain C-169)</name>
    <name type="common">Green microalga</name>
    <dbReference type="NCBI Taxonomy" id="574566"/>
    <lineage>
        <taxon>Eukaryota</taxon>
        <taxon>Viridiplantae</taxon>
        <taxon>Chlorophyta</taxon>
        <taxon>core chlorophytes</taxon>
        <taxon>Trebouxiophyceae</taxon>
        <taxon>Trebouxiophyceae incertae sedis</taxon>
        <taxon>Coccomyxaceae</taxon>
        <taxon>Coccomyxa</taxon>
        <taxon>Coccomyxa subellipsoidea</taxon>
    </lineage>
</organism>
<gene>
    <name evidence="4" type="ORF">COCSUDRAFT_22549</name>
</gene>
<keyword evidence="5" id="KW-1185">Reference proteome</keyword>
<accession>I0Z3N6</accession>
<dbReference type="Pfam" id="PF00861">
    <property type="entry name" value="Ribosomal_L18p"/>
    <property type="match status" value="1"/>
</dbReference>
<name>I0Z3N6_COCSC</name>
<dbReference type="InterPro" id="IPR005484">
    <property type="entry name" value="Ribosomal_uL18_bac/plant/anim"/>
</dbReference>
<dbReference type="SUPFAM" id="SSF53137">
    <property type="entry name" value="Translational machinery components"/>
    <property type="match status" value="1"/>
</dbReference>
<comment type="caution">
    <text evidence="4">The sequence shown here is derived from an EMBL/GenBank/DDBJ whole genome shotgun (WGS) entry which is preliminary data.</text>
</comment>
<keyword evidence="2" id="KW-0689">Ribosomal protein</keyword>
<evidence type="ECO:0000313" key="5">
    <source>
        <dbReference type="Proteomes" id="UP000007264"/>
    </source>
</evidence>
<dbReference type="OrthoDB" id="1932324at2759"/>
<dbReference type="GO" id="GO:0008097">
    <property type="term" value="F:5S rRNA binding"/>
    <property type="evidence" value="ECO:0007669"/>
    <property type="project" value="TreeGrafter"/>
</dbReference>
<protein>
    <submittedName>
        <fullName evidence="4">Translational machinery component</fullName>
    </submittedName>
</protein>
<keyword evidence="3" id="KW-0687">Ribonucleoprotein</keyword>
<evidence type="ECO:0000313" key="4">
    <source>
        <dbReference type="EMBL" id="EIE25255.1"/>
    </source>
</evidence>
<evidence type="ECO:0000256" key="3">
    <source>
        <dbReference type="ARBA" id="ARBA00023274"/>
    </source>
</evidence>